<dbReference type="AlphaFoldDB" id="A0A9X2WS40"/>
<dbReference type="Proteomes" id="UP001155604">
    <property type="component" value="Unassembled WGS sequence"/>
</dbReference>
<evidence type="ECO:0000313" key="4">
    <source>
        <dbReference type="Proteomes" id="UP001155604"/>
    </source>
</evidence>
<sequence length="189" mass="20497">MTPSQISIAIQWLIVSLFVAVLCLAQYQLATTRSQLTQALADKSTLQTDADNLADSLRKSNADKAALAAESEQLALQLQQVSLQKAELMGRHHALKNQLNQLLQDTTDEDAKAWRDAPVPNDVVRLLSHAADCAQRARLHDSVCVAARSTDARVPSDPSATARDPVPTDSANFVPSQPILSRVDAVSHR</sequence>
<keyword evidence="2" id="KW-1133">Transmembrane helix</keyword>
<protein>
    <submittedName>
        <fullName evidence="3">Uncharacterized protein</fullName>
    </submittedName>
</protein>
<feature type="compositionally biased region" description="Polar residues" evidence="1">
    <location>
        <begin position="169"/>
        <end position="179"/>
    </location>
</feature>
<keyword evidence="4" id="KW-1185">Reference proteome</keyword>
<name>A0A9X2WS40_9GAMM</name>
<keyword evidence="2" id="KW-0472">Membrane</keyword>
<feature type="transmembrane region" description="Helical" evidence="2">
    <location>
        <begin position="6"/>
        <end position="25"/>
    </location>
</feature>
<feature type="region of interest" description="Disordered" evidence="1">
    <location>
        <begin position="150"/>
        <end position="189"/>
    </location>
</feature>
<keyword evidence="2" id="KW-0812">Transmembrane</keyword>
<gene>
    <name evidence="3" type="ORF">NE536_01615</name>
</gene>
<accession>A0A9X2WS40</accession>
<dbReference type="EMBL" id="JAMTCC010000002">
    <property type="protein sequence ID" value="MCT7944067.1"/>
    <property type="molecule type" value="Genomic_DNA"/>
</dbReference>
<reference evidence="3" key="1">
    <citation type="journal article" date="2023" name="Int. J. Syst. Evol. Microbiol.">
        <title>&lt;i&gt;Shewanella septentrionalis&lt;/i&gt; sp. nov. and &lt;i&gt;Shewanella holmiensis&lt;/i&gt; sp. nov., isolated from Baltic Sea water and sediments.</title>
        <authorList>
            <person name="Martin-Rodriguez A.J."/>
            <person name="Thorell K."/>
            <person name="Joffre E."/>
            <person name="Jensie-Markopoulos S."/>
            <person name="Moore E.R.B."/>
            <person name="Sjoling A."/>
        </authorList>
    </citation>
    <scope>NUCLEOTIDE SEQUENCE</scope>
    <source>
        <strain evidence="3">SP1W3</strain>
    </source>
</reference>
<proteinExistence type="predicted"/>
<evidence type="ECO:0000256" key="2">
    <source>
        <dbReference type="SAM" id="Phobius"/>
    </source>
</evidence>
<evidence type="ECO:0000256" key="1">
    <source>
        <dbReference type="SAM" id="MobiDB-lite"/>
    </source>
</evidence>
<comment type="caution">
    <text evidence="3">The sequence shown here is derived from an EMBL/GenBank/DDBJ whole genome shotgun (WGS) entry which is preliminary data.</text>
</comment>
<dbReference type="RefSeq" id="WP_261271582.1">
    <property type="nucleotide sequence ID" value="NZ_JAMTCC010000002.1"/>
</dbReference>
<evidence type="ECO:0000313" key="3">
    <source>
        <dbReference type="EMBL" id="MCT7944067.1"/>
    </source>
</evidence>
<organism evidence="3 4">
    <name type="scientific">Shewanella septentrionalis</name>
    <dbReference type="NCBI Taxonomy" id="2952223"/>
    <lineage>
        <taxon>Bacteria</taxon>
        <taxon>Pseudomonadati</taxon>
        <taxon>Pseudomonadota</taxon>
        <taxon>Gammaproteobacteria</taxon>
        <taxon>Alteromonadales</taxon>
        <taxon>Shewanellaceae</taxon>
        <taxon>Shewanella</taxon>
    </lineage>
</organism>